<accession>D7KIN8</accession>
<dbReference type="Proteomes" id="UP000008694">
    <property type="component" value="Unassembled WGS sequence"/>
</dbReference>
<keyword evidence="2" id="KW-1185">Reference proteome</keyword>
<dbReference type="EMBL" id="GL348713">
    <property type="protein sequence ID" value="EFH70615.1"/>
    <property type="molecule type" value="Genomic_DNA"/>
</dbReference>
<protein>
    <submittedName>
        <fullName evidence="1">Uncharacterized protein</fullName>
    </submittedName>
</protein>
<dbReference type="HOGENOM" id="CLU_2161857_0_0_1"/>
<evidence type="ECO:0000313" key="2">
    <source>
        <dbReference type="Proteomes" id="UP000008694"/>
    </source>
</evidence>
<proteinExistence type="predicted"/>
<dbReference type="AlphaFoldDB" id="D7KIN8"/>
<dbReference type="Gramene" id="fgenesh1_pg.C_scaffold_1003928">
    <property type="protein sequence ID" value="fgenesh1_pg.C_scaffold_1003928"/>
    <property type="gene ID" value="fgenesh1_pg.C_scaffold_1003928"/>
</dbReference>
<reference evidence="2" key="1">
    <citation type="journal article" date="2011" name="Nat. Genet.">
        <title>The Arabidopsis lyrata genome sequence and the basis of rapid genome size change.</title>
        <authorList>
            <person name="Hu T.T."/>
            <person name="Pattyn P."/>
            <person name="Bakker E.G."/>
            <person name="Cao J."/>
            <person name="Cheng J.-F."/>
            <person name="Clark R.M."/>
            <person name="Fahlgren N."/>
            <person name="Fawcett J.A."/>
            <person name="Grimwood J."/>
            <person name="Gundlach H."/>
            <person name="Haberer G."/>
            <person name="Hollister J.D."/>
            <person name="Ossowski S."/>
            <person name="Ottilar R.P."/>
            <person name="Salamov A.A."/>
            <person name="Schneeberger K."/>
            <person name="Spannagl M."/>
            <person name="Wang X."/>
            <person name="Yang L."/>
            <person name="Nasrallah M.E."/>
            <person name="Bergelson J."/>
            <person name="Carrington J.C."/>
            <person name="Gaut B.S."/>
            <person name="Schmutz J."/>
            <person name="Mayer K.F.X."/>
            <person name="Van de Peer Y."/>
            <person name="Grigoriev I.V."/>
            <person name="Nordborg M."/>
            <person name="Weigel D."/>
            <person name="Guo Y.-L."/>
        </authorList>
    </citation>
    <scope>NUCLEOTIDE SEQUENCE [LARGE SCALE GENOMIC DNA]</scope>
    <source>
        <strain evidence="2">cv. MN47</strain>
    </source>
</reference>
<evidence type="ECO:0000313" key="1">
    <source>
        <dbReference type="EMBL" id="EFH70615.1"/>
    </source>
</evidence>
<name>D7KIN8_ARALL</name>
<gene>
    <name evidence="1" type="ORF">ARALYDRAFT_337363</name>
</gene>
<organism evidence="2">
    <name type="scientific">Arabidopsis lyrata subsp. lyrata</name>
    <name type="common">Lyre-leaved rock-cress</name>
    <dbReference type="NCBI Taxonomy" id="81972"/>
    <lineage>
        <taxon>Eukaryota</taxon>
        <taxon>Viridiplantae</taxon>
        <taxon>Streptophyta</taxon>
        <taxon>Embryophyta</taxon>
        <taxon>Tracheophyta</taxon>
        <taxon>Spermatophyta</taxon>
        <taxon>Magnoliopsida</taxon>
        <taxon>eudicotyledons</taxon>
        <taxon>Gunneridae</taxon>
        <taxon>Pentapetalae</taxon>
        <taxon>rosids</taxon>
        <taxon>malvids</taxon>
        <taxon>Brassicales</taxon>
        <taxon>Brassicaceae</taxon>
        <taxon>Camelineae</taxon>
        <taxon>Arabidopsis</taxon>
    </lineage>
</organism>
<sequence length="111" mass="12835">MVFLIREGLIVIRDGLPDSGRTYSNSGRKMGDSFPIDLTLPKLLYNIGHEPNSDVRINQCARYEYIDKVQRILSATEFQRIGYFSKLRDIDSEDIRNKLAMDIFNECDKIS</sequence>